<dbReference type="SUPFAM" id="SSF50978">
    <property type="entry name" value="WD40 repeat-like"/>
    <property type="match status" value="1"/>
</dbReference>
<feature type="repeat" description="WD" evidence="3">
    <location>
        <begin position="285"/>
        <end position="315"/>
    </location>
</feature>
<evidence type="ECO:0000256" key="2">
    <source>
        <dbReference type="ARBA" id="ARBA00022737"/>
    </source>
</evidence>
<dbReference type="PROSITE" id="PS50294">
    <property type="entry name" value="WD_REPEATS_REGION"/>
    <property type="match status" value="6"/>
</dbReference>
<keyword evidence="1 3" id="KW-0853">WD repeat</keyword>
<dbReference type="EMBL" id="CAJMWY010000682">
    <property type="protein sequence ID" value="CAE6443555.1"/>
    <property type="molecule type" value="Genomic_DNA"/>
</dbReference>
<dbReference type="GO" id="GO:0004672">
    <property type="term" value="F:protein kinase activity"/>
    <property type="evidence" value="ECO:0007669"/>
    <property type="project" value="InterPro"/>
</dbReference>
<dbReference type="PANTHER" id="PTHR22847:SF637">
    <property type="entry name" value="WD REPEAT DOMAIN 5B"/>
    <property type="match status" value="1"/>
</dbReference>
<feature type="repeat" description="WD" evidence="3">
    <location>
        <begin position="199"/>
        <end position="240"/>
    </location>
</feature>
<feature type="repeat" description="WD" evidence="3">
    <location>
        <begin position="29"/>
        <end position="64"/>
    </location>
</feature>
<dbReference type="PROSITE" id="PS50082">
    <property type="entry name" value="WD_REPEATS_2"/>
    <property type="match status" value="7"/>
</dbReference>
<dbReference type="InterPro" id="IPR036322">
    <property type="entry name" value="WD40_repeat_dom_sf"/>
</dbReference>
<evidence type="ECO:0000259" key="5">
    <source>
        <dbReference type="PROSITE" id="PS50011"/>
    </source>
</evidence>
<keyword evidence="2" id="KW-0677">Repeat</keyword>
<feature type="repeat" description="WD" evidence="3">
    <location>
        <begin position="72"/>
        <end position="113"/>
    </location>
</feature>
<feature type="region of interest" description="Disordered" evidence="4">
    <location>
        <begin position="1"/>
        <end position="28"/>
    </location>
</feature>
<dbReference type="SUPFAM" id="SSF56112">
    <property type="entry name" value="Protein kinase-like (PK-like)"/>
    <property type="match status" value="1"/>
</dbReference>
<accession>A0A8H3GC26</accession>
<sequence>MRRRPGTSYRPGMALQPEPQGASQSSIVHEGHKNPVWSVAFSPDGKSVASGSYDETIRIWNASSPSPIGGPLRGHTLSVFSVAYSPLGHVLASGSNDSTVRLWDVNTGQQMGQWREDNSVDSVTFSPDGNLLASGSRKGTVQVWDVQNRTPASHPFTGHTYWISSVTFSPDGTRLVSGSYDNTIRVWDVERGVTVVGPIEEHTDSVRSVSFSPDGSQIISGSWDHTIHLWDSRSGTLIGNRYEGHTNWVNSVSFSPHGTYVASGAYDNTVRLWDVRTGHQVDEPFKEHTDSVWSVAFSPCGQYVASGSSDCKVIIRSIVDKVPNFPNHIALHGMMEEDGRLIQPEHIDARHMSTQQIFSSLVSTGCIDLSSQMDARQDTAMIVSGGGFGDIWKGQLHSGTKVAIKAWRTNAIEGHSYKTIKRAARELFCWSRMNHPNIHQLMGVIMFKDQYLGMVSEWMDNGNLHEYLRKHPSADCYQLCTDLASGLGYMHSQSMVHGDVKAANVLVSSDGIARLSDFDFAVMSGVSSLVFTQTSNTRTGSIRWTAPEILREEVKGRTQQSDAYALGMTMLFIRKYSLVM</sequence>
<dbReference type="SMART" id="SM00320">
    <property type="entry name" value="WD40"/>
    <property type="match status" value="7"/>
</dbReference>
<organism evidence="6 7">
    <name type="scientific">Rhizoctonia solani</name>
    <dbReference type="NCBI Taxonomy" id="456999"/>
    <lineage>
        <taxon>Eukaryota</taxon>
        <taxon>Fungi</taxon>
        <taxon>Dikarya</taxon>
        <taxon>Basidiomycota</taxon>
        <taxon>Agaricomycotina</taxon>
        <taxon>Agaricomycetes</taxon>
        <taxon>Cantharellales</taxon>
        <taxon>Ceratobasidiaceae</taxon>
        <taxon>Rhizoctonia</taxon>
    </lineage>
</organism>
<dbReference type="Gene3D" id="1.10.510.10">
    <property type="entry name" value="Transferase(Phosphotransferase) domain 1"/>
    <property type="match status" value="1"/>
</dbReference>
<dbReference type="InterPro" id="IPR001680">
    <property type="entry name" value="WD40_rpt"/>
</dbReference>
<comment type="caution">
    <text evidence="6">The sequence shown here is derived from an EMBL/GenBank/DDBJ whole genome shotgun (WGS) entry which is preliminary data.</text>
</comment>
<dbReference type="GO" id="GO:0005524">
    <property type="term" value="F:ATP binding"/>
    <property type="evidence" value="ECO:0007669"/>
    <property type="project" value="InterPro"/>
</dbReference>
<evidence type="ECO:0000313" key="6">
    <source>
        <dbReference type="EMBL" id="CAE6443555.1"/>
    </source>
</evidence>
<feature type="repeat" description="WD" evidence="3">
    <location>
        <begin position="118"/>
        <end position="154"/>
    </location>
</feature>
<dbReference type="InterPro" id="IPR008271">
    <property type="entry name" value="Ser/Thr_kinase_AS"/>
</dbReference>
<reference evidence="6" key="1">
    <citation type="submission" date="2021-01" db="EMBL/GenBank/DDBJ databases">
        <authorList>
            <person name="Kaushik A."/>
        </authorList>
    </citation>
    <scope>NUCLEOTIDE SEQUENCE</scope>
    <source>
        <strain evidence="6">AG4-RS23</strain>
    </source>
</reference>
<name>A0A8H3GC26_9AGAM</name>
<dbReference type="InterPro" id="IPR015943">
    <property type="entry name" value="WD40/YVTN_repeat-like_dom_sf"/>
</dbReference>
<dbReference type="PROSITE" id="PS00108">
    <property type="entry name" value="PROTEIN_KINASE_ST"/>
    <property type="match status" value="1"/>
</dbReference>
<feature type="repeat" description="WD" evidence="3">
    <location>
        <begin position="242"/>
        <end position="283"/>
    </location>
</feature>
<dbReference type="InterPro" id="IPR001245">
    <property type="entry name" value="Ser-Thr/Tyr_kinase_cat_dom"/>
</dbReference>
<dbReference type="PRINTS" id="PR00320">
    <property type="entry name" value="GPROTEINBRPT"/>
</dbReference>
<dbReference type="PROSITE" id="PS50011">
    <property type="entry name" value="PROTEIN_KINASE_DOM"/>
    <property type="match status" value="1"/>
</dbReference>
<dbReference type="Pfam" id="PF07714">
    <property type="entry name" value="PK_Tyr_Ser-Thr"/>
    <property type="match status" value="1"/>
</dbReference>
<dbReference type="InterPro" id="IPR055442">
    <property type="entry name" value="Beta-prop_EML-like_2nd"/>
</dbReference>
<protein>
    <recommendedName>
        <fullName evidence="5">Protein kinase domain-containing protein</fullName>
    </recommendedName>
</protein>
<dbReference type="InterPro" id="IPR011009">
    <property type="entry name" value="Kinase-like_dom_sf"/>
</dbReference>
<dbReference type="GO" id="GO:1990234">
    <property type="term" value="C:transferase complex"/>
    <property type="evidence" value="ECO:0007669"/>
    <property type="project" value="UniProtKB-ARBA"/>
</dbReference>
<dbReference type="Pfam" id="PF23414">
    <property type="entry name" value="Beta-prop_EML_2"/>
    <property type="match status" value="1"/>
</dbReference>
<dbReference type="Gene3D" id="2.130.10.10">
    <property type="entry name" value="YVTN repeat-like/Quinoprotein amine dehydrogenase"/>
    <property type="match status" value="3"/>
</dbReference>
<evidence type="ECO:0000313" key="7">
    <source>
        <dbReference type="Proteomes" id="UP000663861"/>
    </source>
</evidence>
<proteinExistence type="predicted"/>
<evidence type="ECO:0000256" key="4">
    <source>
        <dbReference type="SAM" id="MobiDB-lite"/>
    </source>
</evidence>
<evidence type="ECO:0000256" key="3">
    <source>
        <dbReference type="PROSITE-ProRule" id="PRU00221"/>
    </source>
</evidence>
<dbReference type="SMART" id="SM00220">
    <property type="entry name" value="S_TKc"/>
    <property type="match status" value="1"/>
</dbReference>
<gene>
    <name evidence="6" type="ORF">RDB_LOCUS43998</name>
</gene>
<feature type="repeat" description="WD" evidence="3">
    <location>
        <begin position="156"/>
        <end position="197"/>
    </location>
</feature>
<dbReference type="Proteomes" id="UP000663861">
    <property type="component" value="Unassembled WGS sequence"/>
</dbReference>
<dbReference type="Pfam" id="PF00400">
    <property type="entry name" value="WD40"/>
    <property type="match status" value="3"/>
</dbReference>
<dbReference type="PANTHER" id="PTHR22847">
    <property type="entry name" value="WD40 REPEAT PROTEIN"/>
    <property type="match status" value="1"/>
</dbReference>
<evidence type="ECO:0000256" key="1">
    <source>
        <dbReference type="ARBA" id="ARBA00022574"/>
    </source>
</evidence>
<feature type="non-terminal residue" evidence="6">
    <location>
        <position position="1"/>
    </location>
</feature>
<feature type="domain" description="Protein kinase" evidence="5">
    <location>
        <begin position="377"/>
        <end position="580"/>
    </location>
</feature>
<dbReference type="InterPro" id="IPR019775">
    <property type="entry name" value="WD40_repeat_CS"/>
</dbReference>
<dbReference type="CDD" id="cd00200">
    <property type="entry name" value="WD40"/>
    <property type="match status" value="1"/>
</dbReference>
<dbReference type="InterPro" id="IPR020472">
    <property type="entry name" value="WD40_PAC1"/>
</dbReference>
<dbReference type="AlphaFoldDB" id="A0A8H3GC26"/>
<dbReference type="InterPro" id="IPR000719">
    <property type="entry name" value="Prot_kinase_dom"/>
</dbReference>
<dbReference type="PROSITE" id="PS00678">
    <property type="entry name" value="WD_REPEATS_1"/>
    <property type="match status" value="5"/>
</dbReference>